<name>A0ABN7UY21_GIGMA</name>
<feature type="non-terminal residue" evidence="1">
    <location>
        <position position="1"/>
    </location>
</feature>
<keyword evidence="2" id="KW-1185">Reference proteome</keyword>
<evidence type="ECO:0000313" key="1">
    <source>
        <dbReference type="EMBL" id="CAG8697345.1"/>
    </source>
</evidence>
<accession>A0ABN7UY21</accession>
<protein>
    <submittedName>
        <fullName evidence="1">2691_t:CDS:1</fullName>
    </submittedName>
</protein>
<gene>
    <name evidence="1" type="ORF">GMARGA_LOCUS11898</name>
</gene>
<evidence type="ECO:0000313" key="2">
    <source>
        <dbReference type="Proteomes" id="UP000789901"/>
    </source>
</evidence>
<reference evidence="1 2" key="1">
    <citation type="submission" date="2021-06" db="EMBL/GenBank/DDBJ databases">
        <authorList>
            <person name="Kallberg Y."/>
            <person name="Tangrot J."/>
            <person name="Rosling A."/>
        </authorList>
    </citation>
    <scope>NUCLEOTIDE SEQUENCE [LARGE SCALE GENOMIC DNA]</scope>
    <source>
        <strain evidence="1 2">120-4 pot B 10/14</strain>
    </source>
</reference>
<dbReference type="EMBL" id="CAJVQB010007113">
    <property type="protein sequence ID" value="CAG8697345.1"/>
    <property type="molecule type" value="Genomic_DNA"/>
</dbReference>
<comment type="caution">
    <text evidence="1">The sequence shown here is derived from an EMBL/GenBank/DDBJ whole genome shotgun (WGS) entry which is preliminary data.</text>
</comment>
<sequence length="106" mass="11941">EEEILISELDFVQDGEDKNKKNKELLIISECGVLDYKYAVQGYGLAKYNDLTERIIANVKQTEVYSKIKVDINIDSKTKVVGKIINNSDKIKDISSSIWAPLSKSS</sequence>
<dbReference type="Proteomes" id="UP000789901">
    <property type="component" value="Unassembled WGS sequence"/>
</dbReference>
<organism evidence="1 2">
    <name type="scientific">Gigaspora margarita</name>
    <dbReference type="NCBI Taxonomy" id="4874"/>
    <lineage>
        <taxon>Eukaryota</taxon>
        <taxon>Fungi</taxon>
        <taxon>Fungi incertae sedis</taxon>
        <taxon>Mucoromycota</taxon>
        <taxon>Glomeromycotina</taxon>
        <taxon>Glomeromycetes</taxon>
        <taxon>Diversisporales</taxon>
        <taxon>Gigasporaceae</taxon>
        <taxon>Gigaspora</taxon>
    </lineage>
</organism>
<proteinExistence type="predicted"/>